<dbReference type="AlphaFoldDB" id="A0A433UH40"/>
<evidence type="ECO:0008006" key="3">
    <source>
        <dbReference type="Google" id="ProtNLM"/>
    </source>
</evidence>
<protein>
    <recommendedName>
        <fullName evidence="3">Pentapeptide repeat protein</fullName>
    </recommendedName>
</protein>
<dbReference type="PANTHER" id="PTHR14136">
    <property type="entry name" value="BTB_POZ DOMAIN-CONTAINING PROTEIN KCTD9"/>
    <property type="match status" value="1"/>
</dbReference>
<dbReference type="Pfam" id="PF00805">
    <property type="entry name" value="Pentapeptide"/>
    <property type="match status" value="3"/>
</dbReference>
<comment type="caution">
    <text evidence="1">The sequence shown here is derived from an EMBL/GenBank/DDBJ whole genome shotgun (WGS) entry which is preliminary data.</text>
</comment>
<reference evidence="1" key="2">
    <citation type="journal article" date="2019" name="Genome Biol. Evol.">
        <title>Day and night: Metabolic profiles and evolutionary relationships of six axenic non-marine cyanobacteria.</title>
        <authorList>
            <person name="Will S.E."/>
            <person name="Henke P."/>
            <person name="Boedeker C."/>
            <person name="Huang S."/>
            <person name="Brinkmann H."/>
            <person name="Rohde M."/>
            <person name="Jarek M."/>
            <person name="Friedl T."/>
            <person name="Seufert S."/>
            <person name="Schumacher M."/>
            <person name="Overmann J."/>
            <person name="Neumann-Schaal M."/>
            <person name="Petersen J."/>
        </authorList>
    </citation>
    <scope>NUCLEOTIDE SEQUENCE [LARGE SCALE GENOMIC DNA]</scope>
    <source>
        <strain evidence="1">PCC 7102</strain>
    </source>
</reference>
<dbReference type="InterPro" id="IPR051082">
    <property type="entry name" value="Pentapeptide-BTB/POZ_domain"/>
</dbReference>
<dbReference type="Proteomes" id="UP000271624">
    <property type="component" value="Unassembled WGS sequence"/>
</dbReference>
<dbReference type="InterPro" id="IPR001646">
    <property type="entry name" value="5peptide_repeat"/>
</dbReference>
<dbReference type="SUPFAM" id="SSF141571">
    <property type="entry name" value="Pentapeptide repeat-like"/>
    <property type="match status" value="2"/>
</dbReference>
<organism evidence="1 2">
    <name type="scientific">Dulcicalothrix desertica PCC 7102</name>
    <dbReference type="NCBI Taxonomy" id="232991"/>
    <lineage>
        <taxon>Bacteria</taxon>
        <taxon>Bacillati</taxon>
        <taxon>Cyanobacteriota</taxon>
        <taxon>Cyanophyceae</taxon>
        <taxon>Nostocales</taxon>
        <taxon>Calotrichaceae</taxon>
        <taxon>Dulcicalothrix</taxon>
    </lineage>
</organism>
<evidence type="ECO:0000313" key="1">
    <source>
        <dbReference type="EMBL" id="RUS93151.1"/>
    </source>
</evidence>
<gene>
    <name evidence="1" type="ORF">DSM106972_097030</name>
</gene>
<name>A0A433UH40_9CYAN</name>
<proteinExistence type="predicted"/>
<accession>A0A433UH40</accession>
<dbReference type="EMBL" id="RSCL01000062">
    <property type="protein sequence ID" value="RUS93151.1"/>
    <property type="molecule type" value="Genomic_DNA"/>
</dbReference>
<dbReference type="Gene3D" id="2.160.20.80">
    <property type="entry name" value="E3 ubiquitin-protein ligase SopA"/>
    <property type="match status" value="2"/>
</dbReference>
<keyword evidence="2" id="KW-1185">Reference proteome</keyword>
<reference evidence="1" key="1">
    <citation type="submission" date="2018-12" db="EMBL/GenBank/DDBJ databases">
        <authorList>
            <person name="Will S."/>
            <person name="Neumann-Schaal M."/>
            <person name="Henke P."/>
        </authorList>
    </citation>
    <scope>NUCLEOTIDE SEQUENCE</scope>
    <source>
        <strain evidence="1">PCC 7102</strain>
    </source>
</reference>
<dbReference type="PANTHER" id="PTHR14136:SF17">
    <property type="entry name" value="BTB_POZ DOMAIN-CONTAINING PROTEIN KCTD9"/>
    <property type="match status" value="1"/>
</dbReference>
<evidence type="ECO:0000313" key="2">
    <source>
        <dbReference type="Proteomes" id="UP000271624"/>
    </source>
</evidence>
<sequence length="219" mass="24686">MSNSQIEVTNFNESNLTNADLTKTLLCDSSLIRTNLTEATIQECNFNGSFCRQAIFTNAYWDWNYADAIFHETILPNGDIENYHYDISEDVKSLQKRYDSGERNFTFEFCSLDLTGISLRGSTLYFMGLPESQLRYADLRNCNFQSSNIQRNFFDFADLSGAVFKEAGLADNSFVGVNLSDASFKGAYLYEDNGHGCCFDGAIFCRTIMPDGSIRNKGC</sequence>